<evidence type="ECO:0000313" key="4">
    <source>
        <dbReference type="EMBL" id="KAK7457069.1"/>
    </source>
</evidence>
<name>A0ABR1JH93_9AGAR</name>
<keyword evidence="1" id="KW-0547">Nucleotide-binding</keyword>
<evidence type="ECO:0000256" key="3">
    <source>
        <dbReference type="SAM" id="MobiDB-lite"/>
    </source>
</evidence>
<dbReference type="InterPro" id="IPR013126">
    <property type="entry name" value="Hsp_70_fam"/>
</dbReference>
<keyword evidence="5" id="KW-1185">Reference proteome</keyword>
<dbReference type="PANTHER" id="PTHR45639:SF32">
    <property type="entry name" value="HEAT SHOCK PROTEIN PDR13"/>
    <property type="match status" value="1"/>
</dbReference>
<evidence type="ECO:0000256" key="1">
    <source>
        <dbReference type="ARBA" id="ARBA00022741"/>
    </source>
</evidence>
<protein>
    <submittedName>
        <fullName evidence="4">Hsp70 protein that interacts with Zuo1p</fullName>
    </submittedName>
</protein>
<evidence type="ECO:0000256" key="2">
    <source>
        <dbReference type="ARBA" id="ARBA00022840"/>
    </source>
</evidence>
<dbReference type="Proteomes" id="UP001498398">
    <property type="component" value="Unassembled WGS sequence"/>
</dbReference>
<dbReference type="Pfam" id="PF00012">
    <property type="entry name" value="HSP70"/>
    <property type="match status" value="1"/>
</dbReference>
<gene>
    <name evidence="4" type="primary">SSZ1_1</name>
    <name evidence="4" type="ORF">VKT23_010370</name>
</gene>
<feature type="region of interest" description="Disordered" evidence="3">
    <location>
        <begin position="1"/>
        <end position="21"/>
    </location>
</feature>
<proteinExistence type="predicted"/>
<sequence>MTTCPWKLGPKSEQHEATPTRPDGCIMPHNGQFIQGAVINVPFQFTDTQKDAVEKAVKDAGVTAYQLFEEPAAVTSTITTEAWTPTLPADRTQLVIDGASSLHLSHLSIRRGLAHVLASHSFEADPNVGASAPLPLNRRRSHRPNSPAVEYTLSASPGVATCSVESLKDGVDFTGSVKRMPFDMLIRPIYQHIANSVADLLNEAGVTNTPFGMGTGFGRSDDSVREGVCVVGALIDTLLLSKRRCLEESWI</sequence>
<keyword evidence="2" id="KW-0067">ATP-binding</keyword>
<dbReference type="EMBL" id="JBANRG010000020">
    <property type="protein sequence ID" value="KAK7457069.1"/>
    <property type="molecule type" value="Genomic_DNA"/>
</dbReference>
<comment type="caution">
    <text evidence="4">The sequence shown here is derived from an EMBL/GenBank/DDBJ whole genome shotgun (WGS) entry which is preliminary data.</text>
</comment>
<dbReference type="InterPro" id="IPR043129">
    <property type="entry name" value="ATPase_NBD"/>
</dbReference>
<evidence type="ECO:0000313" key="5">
    <source>
        <dbReference type="Proteomes" id="UP001498398"/>
    </source>
</evidence>
<dbReference type="PANTHER" id="PTHR45639">
    <property type="entry name" value="HSC70CB, ISOFORM G-RELATED"/>
    <property type="match status" value="1"/>
</dbReference>
<dbReference type="SUPFAM" id="SSF53067">
    <property type="entry name" value="Actin-like ATPase domain"/>
    <property type="match status" value="1"/>
</dbReference>
<dbReference type="Gene3D" id="3.30.420.40">
    <property type="match status" value="1"/>
</dbReference>
<reference evidence="4 5" key="1">
    <citation type="submission" date="2024-01" db="EMBL/GenBank/DDBJ databases">
        <title>A draft genome for the cacao thread blight pathogen Marasmiellus scandens.</title>
        <authorList>
            <person name="Baruah I.K."/>
            <person name="Leung J."/>
            <person name="Bukari Y."/>
            <person name="Amoako-Attah I."/>
            <person name="Meinhardt L.W."/>
            <person name="Bailey B.A."/>
            <person name="Cohen S.P."/>
        </authorList>
    </citation>
    <scope>NUCLEOTIDE SEQUENCE [LARGE SCALE GENOMIC DNA]</scope>
    <source>
        <strain evidence="4 5">GH-19</strain>
    </source>
</reference>
<accession>A0ABR1JH93</accession>
<organism evidence="4 5">
    <name type="scientific">Marasmiellus scandens</name>
    <dbReference type="NCBI Taxonomy" id="2682957"/>
    <lineage>
        <taxon>Eukaryota</taxon>
        <taxon>Fungi</taxon>
        <taxon>Dikarya</taxon>
        <taxon>Basidiomycota</taxon>
        <taxon>Agaricomycotina</taxon>
        <taxon>Agaricomycetes</taxon>
        <taxon>Agaricomycetidae</taxon>
        <taxon>Agaricales</taxon>
        <taxon>Marasmiineae</taxon>
        <taxon>Omphalotaceae</taxon>
        <taxon>Marasmiellus</taxon>
    </lineage>
</organism>